<keyword evidence="1" id="KW-0812">Transmembrane</keyword>
<feature type="transmembrane region" description="Helical" evidence="1">
    <location>
        <begin position="36"/>
        <end position="53"/>
    </location>
</feature>
<organism evidence="2 3">
    <name type="scientific">Leptospira weilii str. 2006001853</name>
    <dbReference type="NCBI Taxonomy" id="1001589"/>
    <lineage>
        <taxon>Bacteria</taxon>
        <taxon>Pseudomonadati</taxon>
        <taxon>Spirochaetota</taxon>
        <taxon>Spirochaetia</taxon>
        <taxon>Leptospirales</taxon>
        <taxon>Leptospiraceae</taxon>
        <taxon>Leptospira</taxon>
    </lineage>
</organism>
<dbReference type="AlphaFoldDB" id="A0A828YWX3"/>
<sequence>MRFPAFYFRSKPFLKSTDKYCMSIENSFRSFWRRDLTIFIPTAILFFILGFFLRTCGSNIRRTAKVTYNGSFTQGVLVSIDSKFLKITDPDQEIPTDLVEKIEFLPEEKSSDSAELSANDKLFVGIYQLNVGPHKGTLQFFGGKNGRLYGVLKFSNWGKGKPEFLGGIFTKGNQIQFVRSCVGIKCSEIGSNVPFSQKYTGVLEGRSISGTYRGNNSSGNWDAKR</sequence>
<name>A0A828YWX3_9LEPT</name>
<accession>A0A828YWX3</accession>
<reference evidence="2 3" key="1">
    <citation type="submission" date="2012-10" db="EMBL/GenBank/DDBJ databases">
        <authorList>
            <person name="Harkins D.M."/>
            <person name="Durkin A.S."/>
            <person name="Brinkac L.M."/>
            <person name="Haft D.H."/>
            <person name="Selengut J.D."/>
            <person name="Sanka R."/>
            <person name="DePew J."/>
            <person name="Purushe J."/>
            <person name="Whelen A.C."/>
            <person name="Vinetz J.M."/>
            <person name="Sutton G.G."/>
            <person name="Nierman W.C."/>
            <person name="Fouts D.E."/>
        </authorList>
    </citation>
    <scope>NUCLEOTIDE SEQUENCE [LARGE SCALE GENOMIC DNA]</scope>
    <source>
        <strain evidence="2 3">2006001853</strain>
    </source>
</reference>
<dbReference type="Proteomes" id="UP000001338">
    <property type="component" value="Unassembled WGS sequence"/>
</dbReference>
<gene>
    <name evidence="2" type="ORF">LEP1GSC036_2054</name>
</gene>
<comment type="caution">
    <text evidence="2">The sequence shown here is derived from an EMBL/GenBank/DDBJ whole genome shotgun (WGS) entry which is preliminary data.</text>
</comment>
<dbReference type="NCBIfam" id="NF047690">
    <property type="entry name" value="LIC20036_fam"/>
    <property type="match status" value="1"/>
</dbReference>
<protein>
    <submittedName>
        <fullName evidence="2">Uncharacterized protein</fullName>
    </submittedName>
</protein>
<evidence type="ECO:0000313" key="3">
    <source>
        <dbReference type="Proteomes" id="UP000001338"/>
    </source>
</evidence>
<proteinExistence type="predicted"/>
<keyword evidence="1" id="KW-1133">Transmembrane helix</keyword>
<dbReference type="EMBL" id="AFLV02000079">
    <property type="protein sequence ID" value="EKR62611.1"/>
    <property type="molecule type" value="Genomic_DNA"/>
</dbReference>
<evidence type="ECO:0000313" key="2">
    <source>
        <dbReference type="EMBL" id="EKR62611.1"/>
    </source>
</evidence>
<keyword evidence="1" id="KW-0472">Membrane</keyword>
<evidence type="ECO:0000256" key="1">
    <source>
        <dbReference type="SAM" id="Phobius"/>
    </source>
</evidence>